<sequence length="231" mass="26053">MSSLAPADELTDEELKALESTFEAIDVKEAAETVGFASIAVQVFTAIGKNGLKPGMRFGKAEVAKLYAGTTAESFEEDLVRKPGTGRPKRLIRERSPSPSTAKPKMLTRSKREDATKEYPPCVRCKCTSFRVVDPGRPDRKRVIECRNMDCLASIAYTELEEGELLGAQEEVEYGWYLRDWEEIYYPKVNEEQRWIGSLCDIPPATVTIRRDADNRPQVMVPFQRQLVSLL</sequence>
<organism evidence="3 4">
    <name type="scientific">Mesorhabditis spiculigera</name>
    <dbReference type="NCBI Taxonomy" id="96644"/>
    <lineage>
        <taxon>Eukaryota</taxon>
        <taxon>Metazoa</taxon>
        <taxon>Ecdysozoa</taxon>
        <taxon>Nematoda</taxon>
        <taxon>Chromadorea</taxon>
        <taxon>Rhabditida</taxon>
        <taxon>Rhabditina</taxon>
        <taxon>Rhabditomorpha</taxon>
        <taxon>Rhabditoidea</taxon>
        <taxon>Rhabditidae</taxon>
        <taxon>Mesorhabditinae</taxon>
        <taxon>Mesorhabditis</taxon>
    </lineage>
</organism>
<gene>
    <name evidence="3" type="ORF">MSPICULIGERA_LOCUS15717</name>
    <name evidence="2" type="ORF">MSPICULIGERA_LOCUS4442</name>
</gene>
<dbReference type="EMBL" id="CATQJA010002650">
    <property type="protein sequence ID" value="CAJ0577444.1"/>
    <property type="molecule type" value="Genomic_DNA"/>
</dbReference>
<feature type="region of interest" description="Disordered" evidence="1">
    <location>
        <begin position="81"/>
        <end position="113"/>
    </location>
</feature>
<evidence type="ECO:0000313" key="3">
    <source>
        <dbReference type="EMBL" id="CAJ0577444.1"/>
    </source>
</evidence>
<evidence type="ECO:0000256" key="1">
    <source>
        <dbReference type="SAM" id="MobiDB-lite"/>
    </source>
</evidence>
<dbReference type="AlphaFoldDB" id="A0AA36G9H2"/>
<dbReference type="EMBL" id="CATQJA010001106">
    <property type="protein sequence ID" value="CAJ0565815.1"/>
    <property type="molecule type" value="Genomic_DNA"/>
</dbReference>
<proteinExistence type="predicted"/>
<dbReference type="Proteomes" id="UP001177023">
    <property type="component" value="Unassembled WGS sequence"/>
</dbReference>
<evidence type="ECO:0000313" key="2">
    <source>
        <dbReference type="EMBL" id="CAJ0565815.1"/>
    </source>
</evidence>
<name>A0AA36G9H2_9BILA</name>
<feature type="non-terminal residue" evidence="3">
    <location>
        <position position="1"/>
    </location>
</feature>
<keyword evidence="4" id="KW-1185">Reference proteome</keyword>
<accession>A0AA36G9H2</accession>
<reference evidence="3" key="1">
    <citation type="submission" date="2023-06" db="EMBL/GenBank/DDBJ databases">
        <authorList>
            <person name="Delattre M."/>
        </authorList>
    </citation>
    <scope>NUCLEOTIDE SEQUENCE</scope>
    <source>
        <strain evidence="3">AF72</strain>
    </source>
</reference>
<evidence type="ECO:0000313" key="4">
    <source>
        <dbReference type="Proteomes" id="UP001177023"/>
    </source>
</evidence>
<comment type="caution">
    <text evidence="3">The sequence shown here is derived from an EMBL/GenBank/DDBJ whole genome shotgun (WGS) entry which is preliminary data.</text>
</comment>
<protein>
    <submittedName>
        <fullName evidence="3">Uncharacterized protein</fullName>
    </submittedName>
</protein>